<organism evidence="2 3">
    <name type="scientific">Tachysurus vachellii</name>
    <name type="common">Darkbarbel catfish</name>
    <name type="synonym">Pelteobagrus vachellii</name>
    <dbReference type="NCBI Taxonomy" id="175792"/>
    <lineage>
        <taxon>Eukaryota</taxon>
        <taxon>Metazoa</taxon>
        <taxon>Chordata</taxon>
        <taxon>Craniata</taxon>
        <taxon>Vertebrata</taxon>
        <taxon>Euteleostomi</taxon>
        <taxon>Actinopterygii</taxon>
        <taxon>Neopterygii</taxon>
        <taxon>Teleostei</taxon>
        <taxon>Ostariophysi</taxon>
        <taxon>Siluriformes</taxon>
        <taxon>Bagridae</taxon>
        <taxon>Tachysurus</taxon>
    </lineage>
</organism>
<evidence type="ECO:0000256" key="1">
    <source>
        <dbReference type="SAM" id="MobiDB-lite"/>
    </source>
</evidence>
<feature type="compositionally biased region" description="Polar residues" evidence="1">
    <location>
        <begin position="11"/>
        <end position="26"/>
    </location>
</feature>
<dbReference type="EMBL" id="JAVHJS010000007">
    <property type="protein sequence ID" value="KAK2852318.1"/>
    <property type="molecule type" value="Genomic_DNA"/>
</dbReference>
<dbReference type="Proteomes" id="UP001187315">
    <property type="component" value="Unassembled WGS sequence"/>
</dbReference>
<proteinExistence type="predicted"/>
<protein>
    <submittedName>
        <fullName evidence="2">Uncharacterized protein</fullName>
    </submittedName>
</protein>
<comment type="caution">
    <text evidence="2">The sequence shown here is derived from an EMBL/GenBank/DDBJ whole genome shotgun (WGS) entry which is preliminary data.</text>
</comment>
<name>A0AA88N5L6_TACVA</name>
<feature type="region of interest" description="Disordered" evidence="1">
    <location>
        <begin position="1"/>
        <end position="35"/>
    </location>
</feature>
<evidence type="ECO:0000313" key="3">
    <source>
        <dbReference type="Proteomes" id="UP001187315"/>
    </source>
</evidence>
<keyword evidence="3" id="KW-1185">Reference proteome</keyword>
<sequence length="81" mass="8696">MGGKIPAAKQRTATHSSPSKGEQFSRTGCRAPKQIAPLGRRMTRADGFGLLLTACLWDTPFSFCFTEGRSHLVSCTIPPTG</sequence>
<dbReference type="AlphaFoldDB" id="A0AA88N5L6"/>
<gene>
    <name evidence="2" type="ORF">Q7C36_007519</name>
</gene>
<evidence type="ECO:0000313" key="2">
    <source>
        <dbReference type="EMBL" id="KAK2852318.1"/>
    </source>
</evidence>
<accession>A0AA88N5L6</accession>
<reference evidence="2" key="1">
    <citation type="submission" date="2023-08" db="EMBL/GenBank/DDBJ databases">
        <title>Pelteobagrus vachellii genome.</title>
        <authorList>
            <person name="Liu H."/>
        </authorList>
    </citation>
    <scope>NUCLEOTIDE SEQUENCE</scope>
    <source>
        <strain evidence="2">PRFRI_2022a</strain>
        <tissue evidence="2">Muscle</tissue>
    </source>
</reference>